<dbReference type="PANTHER" id="PTHR12526">
    <property type="entry name" value="GLYCOSYLTRANSFERASE"/>
    <property type="match status" value="1"/>
</dbReference>
<evidence type="ECO:0000313" key="5">
    <source>
        <dbReference type="Proteomes" id="UP000607559"/>
    </source>
</evidence>
<dbReference type="Gene3D" id="3.40.50.2000">
    <property type="entry name" value="Glycogen Phosphorylase B"/>
    <property type="match status" value="2"/>
</dbReference>
<sequence length="367" mass="42605">MTKRLFFTVTNDLVFDQRMIRICASLARAGYAVTLVGFAGRHSPPLSEQPFHQHRLKTWFNHGKRFYIEYNLRLFFFLLRQKMDGICAIDLDTILPCYFLSRLRRIPRLYDAHELFCELQEVVSRPLVYKLWKTIERYCVPRFPNGYTVNSLIAAQLCNMYGVQYAVIRNVPPLDLAPTPPATGLPAGRFILYQGAINEGRCFETLIPAMQSVNAPLVICGDGNFMTRAHALVRQYGLEEKILFRGRVRPEELKTITRAAFAGITLFDRRGISNYYSLANRFFDYIHAGIPQVTVNYPAYQEINNSCPIAVLIDEPGIREIAEGLNRLLDNTRLYQTLVDNCRQVRLRYNWQEEEQTLIRLYQHLFN</sequence>
<dbReference type="Proteomes" id="UP000607559">
    <property type="component" value="Unassembled WGS sequence"/>
</dbReference>
<keyword evidence="1" id="KW-0328">Glycosyltransferase</keyword>
<dbReference type="Pfam" id="PF00534">
    <property type="entry name" value="Glycos_transf_1"/>
    <property type="match status" value="1"/>
</dbReference>
<dbReference type="GO" id="GO:0016757">
    <property type="term" value="F:glycosyltransferase activity"/>
    <property type="evidence" value="ECO:0007669"/>
    <property type="project" value="UniProtKB-KW"/>
</dbReference>
<evidence type="ECO:0000256" key="2">
    <source>
        <dbReference type="ARBA" id="ARBA00022679"/>
    </source>
</evidence>
<keyword evidence="5" id="KW-1185">Reference proteome</keyword>
<dbReference type="EMBL" id="BMJC01000001">
    <property type="protein sequence ID" value="GGA82332.1"/>
    <property type="molecule type" value="Genomic_DNA"/>
</dbReference>
<dbReference type="SUPFAM" id="SSF53756">
    <property type="entry name" value="UDP-Glycosyltransferase/glycogen phosphorylase"/>
    <property type="match status" value="1"/>
</dbReference>
<dbReference type="RefSeq" id="WP_229688713.1">
    <property type="nucleotide sequence ID" value="NZ_BMJC01000001.1"/>
</dbReference>
<comment type="caution">
    <text evidence="4">The sequence shown here is derived from an EMBL/GenBank/DDBJ whole genome shotgun (WGS) entry which is preliminary data.</text>
</comment>
<protein>
    <submittedName>
        <fullName evidence="4">Glycosyl transferase</fullName>
    </submittedName>
</protein>
<evidence type="ECO:0000256" key="1">
    <source>
        <dbReference type="ARBA" id="ARBA00022676"/>
    </source>
</evidence>
<evidence type="ECO:0000313" key="4">
    <source>
        <dbReference type="EMBL" id="GGA82332.1"/>
    </source>
</evidence>
<accession>A0A8J2U6F8</accession>
<proteinExistence type="predicted"/>
<dbReference type="AlphaFoldDB" id="A0A8J2U6F8"/>
<gene>
    <name evidence="4" type="ORF">GCM10011511_01630</name>
</gene>
<evidence type="ECO:0000259" key="3">
    <source>
        <dbReference type="Pfam" id="PF00534"/>
    </source>
</evidence>
<feature type="domain" description="Glycosyl transferase family 1" evidence="3">
    <location>
        <begin position="189"/>
        <end position="344"/>
    </location>
</feature>
<reference evidence="4" key="2">
    <citation type="submission" date="2020-09" db="EMBL/GenBank/DDBJ databases">
        <authorList>
            <person name="Sun Q."/>
            <person name="Zhou Y."/>
        </authorList>
    </citation>
    <scope>NUCLEOTIDE SEQUENCE</scope>
    <source>
        <strain evidence="4">CGMCC 1.15448</strain>
    </source>
</reference>
<organism evidence="4 5">
    <name type="scientific">Puia dinghuensis</name>
    <dbReference type="NCBI Taxonomy" id="1792502"/>
    <lineage>
        <taxon>Bacteria</taxon>
        <taxon>Pseudomonadati</taxon>
        <taxon>Bacteroidota</taxon>
        <taxon>Chitinophagia</taxon>
        <taxon>Chitinophagales</taxon>
        <taxon>Chitinophagaceae</taxon>
        <taxon>Puia</taxon>
    </lineage>
</organism>
<dbReference type="InterPro" id="IPR001296">
    <property type="entry name" value="Glyco_trans_1"/>
</dbReference>
<name>A0A8J2U6F8_9BACT</name>
<keyword evidence="2 4" id="KW-0808">Transferase</keyword>
<dbReference type="PANTHER" id="PTHR12526:SF629">
    <property type="entry name" value="TEICHURONIC ACID BIOSYNTHESIS GLYCOSYLTRANSFERASE TUAH-RELATED"/>
    <property type="match status" value="1"/>
</dbReference>
<reference evidence="4" key="1">
    <citation type="journal article" date="2014" name="Int. J. Syst. Evol. Microbiol.">
        <title>Complete genome sequence of Corynebacterium casei LMG S-19264T (=DSM 44701T), isolated from a smear-ripened cheese.</title>
        <authorList>
            <consortium name="US DOE Joint Genome Institute (JGI-PGF)"/>
            <person name="Walter F."/>
            <person name="Albersmeier A."/>
            <person name="Kalinowski J."/>
            <person name="Ruckert C."/>
        </authorList>
    </citation>
    <scope>NUCLEOTIDE SEQUENCE</scope>
    <source>
        <strain evidence="4">CGMCC 1.15448</strain>
    </source>
</reference>